<dbReference type="Pfam" id="PF00892">
    <property type="entry name" value="EamA"/>
    <property type="match status" value="1"/>
</dbReference>
<keyword evidence="1" id="KW-0812">Transmembrane</keyword>
<dbReference type="EMBL" id="PFPO01000007">
    <property type="protein sequence ID" value="PIZ99837.1"/>
    <property type="molecule type" value="Genomic_DNA"/>
</dbReference>
<feature type="transmembrane region" description="Helical" evidence="1">
    <location>
        <begin position="247"/>
        <end position="264"/>
    </location>
</feature>
<keyword evidence="1" id="KW-1133">Transmembrane helix</keyword>
<name>A0A2M7VGJ1_9BACT</name>
<accession>A0A2M7VGJ1</accession>
<gene>
    <name evidence="3" type="ORF">COX77_00320</name>
</gene>
<keyword evidence="1" id="KW-0472">Membrane</keyword>
<dbReference type="AlphaFoldDB" id="A0A2M7VGJ1"/>
<feature type="transmembrane region" description="Helical" evidence="1">
    <location>
        <begin position="117"/>
        <end position="135"/>
    </location>
</feature>
<evidence type="ECO:0000313" key="4">
    <source>
        <dbReference type="Proteomes" id="UP000230405"/>
    </source>
</evidence>
<feature type="transmembrane region" description="Helical" evidence="1">
    <location>
        <begin position="174"/>
        <end position="194"/>
    </location>
</feature>
<feature type="transmembrane region" description="Helical" evidence="1">
    <location>
        <begin position="6"/>
        <end position="25"/>
    </location>
</feature>
<dbReference type="PANTHER" id="PTHR22911:SF137">
    <property type="entry name" value="SOLUTE CARRIER FAMILY 35 MEMBER G2-RELATED"/>
    <property type="match status" value="1"/>
</dbReference>
<evidence type="ECO:0000256" key="1">
    <source>
        <dbReference type="SAM" id="Phobius"/>
    </source>
</evidence>
<dbReference type="Proteomes" id="UP000230405">
    <property type="component" value="Unassembled WGS sequence"/>
</dbReference>
<dbReference type="Gene3D" id="1.10.3730.20">
    <property type="match status" value="1"/>
</dbReference>
<sequence length="295" mass="32945">MGWLSITIIGYFFNSISIIIDKSLLNKQIPHPVVYTFYISILGLVAFLLAPFGLHLISVTNFIYSIISGFFFTWALLAMFSALLRSEASRVTPLIGSFSPLFILALSYFIVGERLSLLQVMAFVLIFLGSVLISYRRHYQDKHVKSIWLAILSAFLFALSYVIAKYVFDEIGFISGFVWARIGSFIAAIILLIPQDNRRVIKANFSHHGGGAAPLMIMGQVAGALSSILVNVAISLGSVTLVNALQGLNYAFLFFMVLILGKWHPEWLREELNKEIIIQKVIAIFLIIVGLYLIV</sequence>
<dbReference type="PANTHER" id="PTHR22911">
    <property type="entry name" value="ACYL-MALONYL CONDENSING ENZYME-RELATED"/>
    <property type="match status" value="1"/>
</dbReference>
<organism evidence="3 4">
    <name type="scientific">Candidatus Komeilibacteria bacterium CG_4_10_14_0_2_um_filter_37_10</name>
    <dbReference type="NCBI Taxonomy" id="1974470"/>
    <lineage>
        <taxon>Bacteria</taxon>
        <taxon>Candidatus Komeiliibacteriota</taxon>
    </lineage>
</organism>
<feature type="transmembrane region" description="Helical" evidence="1">
    <location>
        <begin position="215"/>
        <end position="241"/>
    </location>
</feature>
<feature type="transmembrane region" description="Helical" evidence="1">
    <location>
        <begin position="147"/>
        <end position="168"/>
    </location>
</feature>
<feature type="domain" description="EamA" evidence="2">
    <location>
        <begin position="3"/>
        <end position="134"/>
    </location>
</feature>
<feature type="transmembrane region" description="Helical" evidence="1">
    <location>
        <begin position="37"/>
        <end position="57"/>
    </location>
</feature>
<protein>
    <recommendedName>
        <fullName evidence="2">EamA domain-containing protein</fullName>
    </recommendedName>
</protein>
<dbReference type="InterPro" id="IPR037185">
    <property type="entry name" value="EmrE-like"/>
</dbReference>
<proteinExistence type="predicted"/>
<feature type="transmembrane region" description="Helical" evidence="1">
    <location>
        <begin position="276"/>
        <end position="294"/>
    </location>
</feature>
<dbReference type="GO" id="GO:0016020">
    <property type="term" value="C:membrane"/>
    <property type="evidence" value="ECO:0007669"/>
    <property type="project" value="InterPro"/>
</dbReference>
<dbReference type="InterPro" id="IPR000620">
    <property type="entry name" value="EamA_dom"/>
</dbReference>
<evidence type="ECO:0000259" key="2">
    <source>
        <dbReference type="Pfam" id="PF00892"/>
    </source>
</evidence>
<dbReference type="SUPFAM" id="SSF103481">
    <property type="entry name" value="Multidrug resistance efflux transporter EmrE"/>
    <property type="match status" value="1"/>
</dbReference>
<feature type="transmembrane region" description="Helical" evidence="1">
    <location>
        <begin position="63"/>
        <end position="84"/>
    </location>
</feature>
<evidence type="ECO:0000313" key="3">
    <source>
        <dbReference type="EMBL" id="PIZ99837.1"/>
    </source>
</evidence>
<comment type="caution">
    <text evidence="3">The sequence shown here is derived from an EMBL/GenBank/DDBJ whole genome shotgun (WGS) entry which is preliminary data.</text>
</comment>
<feature type="transmembrane region" description="Helical" evidence="1">
    <location>
        <begin position="91"/>
        <end position="111"/>
    </location>
</feature>
<reference evidence="4" key="1">
    <citation type="submission" date="2017-09" db="EMBL/GenBank/DDBJ databases">
        <title>Depth-based differentiation of microbial function through sediment-hosted aquifers and enrichment of novel symbionts in the deep terrestrial subsurface.</title>
        <authorList>
            <person name="Probst A.J."/>
            <person name="Ladd B."/>
            <person name="Jarett J.K."/>
            <person name="Geller-Mcgrath D.E."/>
            <person name="Sieber C.M.K."/>
            <person name="Emerson J.B."/>
            <person name="Anantharaman K."/>
            <person name="Thomas B.C."/>
            <person name="Malmstrom R."/>
            <person name="Stieglmeier M."/>
            <person name="Klingl A."/>
            <person name="Woyke T."/>
            <person name="Ryan C.M."/>
            <person name="Banfield J.F."/>
        </authorList>
    </citation>
    <scope>NUCLEOTIDE SEQUENCE [LARGE SCALE GENOMIC DNA]</scope>
</reference>